<accession>A0A7J7NQJ2</accession>
<reference evidence="2 3" key="1">
    <citation type="journal article" date="2020" name="IScience">
        <title>Genome Sequencing of the Endangered Kingdonia uniflora (Circaeasteraceae, Ranunculales) Reveals Potential Mechanisms of Evolutionary Specialization.</title>
        <authorList>
            <person name="Sun Y."/>
            <person name="Deng T."/>
            <person name="Zhang A."/>
            <person name="Moore M.J."/>
            <person name="Landis J.B."/>
            <person name="Lin N."/>
            <person name="Zhang H."/>
            <person name="Zhang X."/>
            <person name="Huang J."/>
            <person name="Zhang X."/>
            <person name="Sun H."/>
            <person name="Wang H."/>
        </authorList>
    </citation>
    <scope>NUCLEOTIDE SEQUENCE [LARGE SCALE GENOMIC DNA]</scope>
    <source>
        <strain evidence="2">TB1705</strain>
        <tissue evidence="2">Leaf</tissue>
    </source>
</reference>
<gene>
    <name evidence="2" type="ORF">GIB67_013664</name>
</gene>
<sequence>MYLLMQNLTMSLGEEEYDGTGDEEGSEFDYSEGHVSQMCFLLGKKRKSNFEEVVNVSTEPPLPLPQNYEARDFRQLTQPDGKGHLSSSVATISAQVGFKCRSVLVKLREVYLRLIEIPHLKQTLKATNLMSVFDYKIGNGDIQVILAIVEHWWPTTHTFHLPCEELGIAPRDFTMLTRIGIGTGEPMEFDESYTDYAGWIEAQHYIVGYHVDYDAYWRYVLHGALMSDIVRCGDIDIPGLGALTSRITFPDGIVVDWEDDKGEAGTSRGRGSRGRTSEGGADPSRRSRPVLHVFIDSSSEEEEEEDIEQSSTDYSDNNVIHEIKLKILRNQAEIEELEEAKSSRTRVGSVVGHKAINRSHVSYNKLLMHDYFRDENVYGSKNFCRRF</sequence>
<feature type="region of interest" description="Disordered" evidence="1">
    <location>
        <begin position="258"/>
        <end position="286"/>
    </location>
</feature>
<protein>
    <recommendedName>
        <fullName evidence="4">Aminotransferase-like plant mobile domain-containing protein</fullName>
    </recommendedName>
</protein>
<dbReference type="EMBL" id="JACGCM010000669">
    <property type="protein sequence ID" value="KAF6169234.1"/>
    <property type="molecule type" value="Genomic_DNA"/>
</dbReference>
<proteinExistence type="predicted"/>
<name>A0A7J7NQJ2_9MAGN</name>
<feature type="non-terminal residue" evidence="2">
    <location>
        <position position="1"/>
    </location>
</feature>
<evidence type="ECO:0000313" key="2">
    <source>
        <dbReference type="EMBL" id="KAF6169234.1"/>
    </source>
</evidence>
<evidence type="ECO:0000256" key="1">
    <source>
        <dbReference type="SAM" id="MobiDB-lite"/>
    </source>
</evidence>
<organism evidence="2 3">
    <name type="scientific">Kingdonia uniflora</name>
    <dbReference type="NCBI Taxonomy" id="39325"/>
    <lineage>
        <taxon>Eukaryota</taxon>
        <taxon>Viridiplantae</taxon>
        <taxon>Streptophyta</taxon>
        <taxon>Embryophyta</taxon>
        <taxon>Tracheophyta</taxon>
        <taxon>Spermatophyta</taxon>
        <taxon>Magnoliopsida</taxon>
        <taxon>Ranunculales</taxon>
        <taxon>Circaeasteraceae</taxon>
        <taxon>Kingdonia</taxon>
    </lineage>
</organism>
<comment type="caution">
    <text evidence="2">The sequence shown here is derived from an EMBL/GenBank/DDBJ whole genome shotgun (WGS) entry which is preliminary data.</text>
</comment>
<evidence type="ECO:0008006" key="4">
    <source>
        <dbReference type="Google" id="ProtNLM"/>
    </source>
</evidence>
<dbReference type="AlphaFoldDB" id="A0A7J7NQJ2"/>
<dbReference type="Proteomes" id="UP000541444">
    <property type="component" value="Unassembled WGS sequence"/>
</dbReference>
<keyword evidence="3" id="KW-1185">Reference proteome</keyword>
<evidence type="ECO:0000313" key="3">
    <source>
        <dbReference type="Proteomes" id="UP000541444"/>
    </source>
</evidence>